<dbReference type="Gene3D" id="2.60.120.330">
    <property type="entry name" value="B-lactam Antibiotic, Isopenicillin N Synthase, Chain"/>
    <property type="match status" value="1"/>
</dbReference>
<dbReference type="GO" id="GO:0016491">
    <property type="term" value="F:oxidoreductase activity"/>
    <property type="evidence" value="ECO:0007669"/>
    <property type="project" value="UniProtKB-KW"/>
</dbReference>
<dbReference type="PANTHER" id="PTHR47991">
    <property type="entry name" value="OXOGLUTARATE/IRON-DEPENDENT DIOXYGENASE"/>
    <property type="match status" value="1"/>
</dbReference>
<sequence length="371" mass="42447">MENEQLQRIDYGGSLPVENVQALASENLKEIPSRYVRPEAEFDQVSVEDHSLEIPTIDMSKLLDEKHPLSPHEELARLHSACRDWGFFQFDIGFYIVMVRQLINHGVPKEVVEKMKIDTHEFFQLPLEKKKTYAQLPNSIEGYGQAFVQSEEQKLDWGDMLFLLARPVSVRNMRFWPTHPTSFRESMDKYSQELHKVAIYLLRFMSWNLGLHSEAVTSLFEDGRQGLRTNFYPPCVQANKALGISPHSDATGLTLLLHVNDGQGLQIKKYGKWVPVKPIPDAFIVNIGDVIEIMSNGEYKSIEHRAVVNTEKNRISVAAFHGPHTKAMVGPLPELVKKSPAKYKTISNEDYLRLLLSRKLDGKNLIDHMKL</sequence>
<keyword evidence="2 6" id="KW-0479">Metal-binding</keyword>
<dbReference type="Pfam" id="PF03171">
    <property type="entry name" value="2OG-FeII_Oxy"/>
    <property type="match status" value="1"/>
</dbReference>
<keyword evidence="9" id="KW-1185">Reference proteome</keyword>
<dbReference type="EMBL" id="KE345304">
    <property type="protein sequence ID" value="EXB99786.1"/>
    <property type="molecule type" value="Genomic_DNA"/>
</dbReference>
<dbReference type="InterPro" id="IPR027443">
    <property type="entry name" value="IPNS-like_sf"/>
</dbReference>
<dbReference type="GO" id="GO:0046872">
    <property type="term" value="F:metal ion binding"/>
    <property type="evidence" value="ECO:0007669"/>
    <property type="project" value="UniProtKB-KW"/>
</dbReference>
<dbReference type="InterPro" id="IPR044861">
    <property type="entry name" value="IPNS-like_FE2OG_OXY"/>
</dbReference>
<dbReference type="InterPro" id="IPR026992">
    <property type="entry name" value="DIOX_N"/>
</dbReference>
<proteinExistence type="inferred from homology"/>
<evidence type="ECO:0000256" key="4">
    <source>
        <dbReference type="ARBA" id="ARBA00023002"/>
    </source>
</evidence>
<protein>
    <submittedName>
        <fullName evidence="8">S-norcoclaurine synthase 1</fullName>
    </submittedName>
</protein>
<comment type="similarity">
    <text evidence="1 6">Belongs to the iron/ascorbate-dependent oxidoreductase family.</text>
</comment>
<name>W9SCV7_9ROSA</name>
<dbReference type="AlphaFoldDB" id="W9SCV7"/>
<accession>W9SCV7</accession>
<evidence type="ECO:0000313" key="8">
    <source>
        <dbReference type="EMBL" id="EXB99786.1"/>
    </source>
</evidence>
<dbReference type="SUPFAM" id="SSF51197">
    <property type="entry name" value="Clavaminate synthase-like"/>
    <property type="match status" value="1"/>
</dbReference>
<dbReference type="InterPro" id="IPR050295">
    <property type="entry name" value="Plant_2OG-oxidoreductases"/>
</dbReference>
<dbReference type="InterPro" id="IPR005123">
    <property type="entry name" value="Oxoglu/Fe-dep_dioxygenase_dom"/>
</dbReference>
<dbReference type="Proteomes" id="UP000030645">
    <property type="component" value="Unassembled WGS sequence"/>
</dbReference>
<dbReference type="STRING" id="981085.W9SCV7"/>
<keyword evidence="4 6" id="KW-0560">Oxidoreductase</keyword>
<feature type="domain" description="Fe2OG dioxygenase" evidence="7">
    <location>
        <begin position="223"/>
        <end position="323"/>
    </location>
</feature>
<dbReference type="GO" id="GO:0031418">
    <property type="term" value="F:L-ascorbic acid binding"/>
    <property type="evidence" value="ECO:0007669"/>
    <property type="project" value="UniProtKB-KW"/>
</dbReference>
<evidence type="ECO:0000256" key="5">
    <source>
        <dbReference type="ARBA" id="ARBA00023004"/>
    </source>
</evidence>
<dbReference type="PROSITE" id="PS51471">
    <property type="entry name" value="FE2OG_OXY"/>
    <property type="match status" value="1"/>
</dbReference>
<reference evidence="9" key="1">
    <citation type="submission" date="2013-01" db="EMBL/GenBank/DDBJ databases">
        <title>Draft Genome Sequence of a Mulberry Tree, Morus notabilis C.K. Schneid.</title>
        <authorList>
            <person name="He N."/>
            <person name="Zhao S."/>
        </authorList>
    </citation>
    <scope>NUCLEOTIDE SEQUENCE</scope>
</reference>
<dbReference type="eggNOG" id="KOG0143">
    <property type="taxonomic scope" value="Eukaryota"/>
</dbReference>
<organism evidence="8 9">
    <name type="scientific">Morus notabilis</name>
    <dbReference type="NCBI Taxonomy" id="981085"/>
    <lineage>
        <taxon>Eukaryota</taxon>
        <taxon>Viridiplantae</taxon>
        <taxon>Streptophyta</taxon>
        <taxon>Embryophyta</taxon>
        <taxon>Tracheophyta</taxon>
        <taxon>Spermatophyta</taxon>
        <taxon>Magnoliopsida</taxon>
        <taxon>eudicotyledons</taxon>
        <taxon>Gunneridae</taxon>
        <taxon>Pentapetalae</taxon>
        <taxon>rosids</taxon>
        <taxon>fabids</taxon>
        <taxon>Rosales</taxon>
        <taxon>Moraceae</taxon>
        <taxon>Moreae</taxon>
        <taxon>Morus</taxon>
    </lineage>
</organism>
<evidence type="ECO:0000256" key="1">
    <source>
        <dbReference type="ARBA" id="ARBA00008056"/>
    </source>
</evidence>
<evidence type="ECO:0000313" key="9">
    <source>
        <dbReference type="Proteomes" id="UP000030645"/>
    </source>
</evidence>
<gene>
    <name evidence="8" type="ORF">L484_023319</name>
</gene>
<dbReference type="Pfam" id="PF14226">
    <property type="entry name" value="DIOX_N"/>
    <property type="match status" value="1"/>
</dbReference>
<evidence type="ECO:0000256" key="2">
    <source>
        <dbReference type="ARBA" id="ARBA00022723"/>
    </source>
</evidence>
<evidence type="ECO:0000259" key="7">
    <source>
        <dbReference type="PROSITE" id="PS51471"/>
    </source>
</evidence>
<keyword evidence="5 6" id="KW-0408">Iron</keyword>
<evidence type="ECO:0000256" key="6">
    <source>
        <dbReference type="RuleBase" id="RU003682"/>
    </source>
</evidence>
<evidence type="ECO:0000256" key="3">
    <source>
        <dbReference type="ARBA" id="ARBA00022896"/>
    </source>
</evidence>
<dbReference type="FunFam" id="2.60.120.330:FF:000001">
    <property type="entry name" value="Protein SRG1"/>
    <property type="match status" value="1"/>
</dbReference>
<keyword evidence="3" id="KW-0847">Vitamin C</keyword>